<proteinExistence type="predicted"/>
<evidence type="ECO:0000313" key="1">
    <source>
        <dbReference type="EMBL" id="KAK8396104.1"/>
    </source>
</evidence>
<gene>
    <name evidence="1" type="ORF">O3P69_005306</name>
</gene>
<protein>
    <submittedName>
        <fullName evidence="1">Uncharacterized protein</fullName>
    </submittedName>
</protein>
<evidence type="ECO:0000313" key="2">
    <source>
        <dbReference type="Proteomes" id="UP001487740"/>
    </source>
</evidence>
<sequence>MYQWLQWQWDAEMEEIDEVPEVQERLPCATTPPGPNYSRLPGNWKPPGSDCRLLWHIPSHNGLAVSKTSEFLTKAPFMRPFKIAWSSVGWQRVSL</sequence>
<comment type="caution">
    <text evidence="1">The sequence shown here is derived from an EMBL/GenBank/DDBJ whole genome shotgun (WGS) entry which is preliminary data.</text>
</comment>
<accession>A0AAW0U7N3</accession>
<keyword evidence="2" id="KW-1185">Reference proteome</keyword>
<name>A0AAW0U7N3_SCYPA</name>
<dbReference type="Proteomes" id="UP001487740">
    <property type="component" value="Unassembled WGS sequence"/>
</dbReference>
<dbReference type="AlphaFoldDB" id="A0AAW0U7N3"/>
<dbReference type="EMBL" id="JARAKH010000016">
    <property type="protein sequence ID" value="KAK8396104.1"/>
    <property type="molecule type" value="Genomic_DNA"/>
</dbReference>
<reference evidence="1 2" key="1">
    <citation type="submission" date="2023-03" db="EMBL/GenBank/DDBJ databases">
        <title>High-quality genome of Scylla paramamosain provides insights in environmental adaptation.</title>
        <authorList>
            <person name="Zhang L."/>
        </authorList>
    </citation>
    <scope>NUCLEOTIDE SEQUENCE [LARGE SCALE GENOMIC DNA]</scope>
    <source>
        <strain evidence="1">LZ_2023a</strain>
        <tissue evidence="1">Muscle</tissue>
    </source>
</reference>
<organism evidence="1 2">
    <name type="scientific">Scylla paramamosain</name>
    <name type="common">Mud crab</name>
    <dbReference type="NCBI Taxonomy" id="85552"/>
    <lineage>
        <taxon>Eukaryota</taxon>
        <taxon>Metazoa</taxon>
        <taxon>Ecdysozoa</taxon>
        <taxon>Arthropoda</taxon>
        <taxon>Crustacea</taxon>
        <taxon>Multicrustacea</taxon>
        <taxon>Malacostraca</taxon>
        <taxon>Eumalacostraca</taxon>
        <taxon>Eucarida</taxon>
        <taxon>Decapoda</taxon>
        <taxon>Pleocyemata</taxon>
        <taxon>Brachyura</taxon>
        <taxon>Eubrachyura</taxon>
        <taxon>Portunoidea</taxon>
        <taxon>Portunidae</taxon>
        <taxon>Portuninae</taxon>
        <taxon>Scylla</taxon>
    </lineage>
</organism>